<protein>
    <recommendedName>
        <fullName evidence="5">Protein sleepless</fullName>
    </recommendedName>
</protein>
<keyword evidence="2" id="KW-0732">Signal</keyword>
<evidence type="ECO:0000313" key="3">
    <source>
        <dbReference type="EMBL" id="KAF0288533.1"/>
    </source>
</evidence>
<feature type="chain" id="PRO_5025428436" description="Protein sleepless" evidence="2">
    <location>
        <begin position="23"/>
        <end position="141"/>
    </location>
</feature>
<feature type="transmembrane region" description="Helical" evidence="1">
    <location>
        <begin position="120"/>
        <end position="140"/>
    </location>
</feature>
<dbReference type="Proteomes" id="UP000440578">
    <property type="component" value="Unassembled WGS sequence"/>
</dbReference>
<comment type="caution">
    <text evidence="3">The sequence shown here is derived from an EMBL/GenBank/DDBJ whole genome shotgun (WGS) entry which is preliminary data.</text>
</comment>
<dbReference type="EMBL" id="VIIS01002103">
    <property type="protein sequence ID" value="KAF0288533.1"/>
    <property type="molecule type" value="Genomic_DNA"/>
</dbReference>
<reference evidence="3 4" key="1">
    <citation type="submission" date="2019-07" db="EMBL/GenBank/DDBJ databases">
        <title>Draft genome assembly of a fouling barnacle, Amphibalanus amphitrite (Darwin, 1854): The first reference genome for Thecostraca.</title>
        <authorList>
            <person name="Kim W."/>
        </authorList>
    </citation>
    <scope>NUCLEOTIDE SEQUENCE [LARGE SCALE GENOMIC DNA]</scope>
    <source>
        <strain evidence="3">SNU_AA5</strain>
        <tissue evidence="3">Soma without cirri and trophi</tissue>
    </source>
</reference>
<proteinExistence type="predicted"/>
<keyword evidence="1" id="KW-0472">Membrane</keyword>
<evidence type="ECO:0008006" key="5">
    <source>
        <dbReference type="Google" id="ProtNLM"/>
    </source>
</evidence>
<evidence type="ECO:0000256" key="1">
    <source>
        <dbReference type="SAM" id="Phobius"/>
    </source>
</evidence>
<name>A0A6A4V454_AMPAM</name>
<accession>A0A6A4V454</accession>
<gene>
    <name evidence="3" type="ORF">FJT64_013084</name>
</gene>
<evidence type="ECO:0000313" key="4">
    <source>
        <dbReference type="Proteomes" id="UP000440578"/>
    </source>
</evidence>
<organism evidence="3 4">
    <name type="scientific">Amphibalanus amphitrite</name>
    <name type="common">Striped barnacle</name>
    <name type="synonym">Balanus amphitrite</name>
    <dbReference type="NCBI Taxonomy" id="1232801"/>
    <lineage>
        <taxon>Eukaryota</taxon>
        <taxon>Metazoa</taxon>
        <taxon>Ecdysozoa</taxon>
        <taxon>Arthropoda</taxon>
        <taxon>Crustacea</taxon>
        <taxon>Multicrustacea</taxon>
        <taxon>Cirripedia</taxon>
        <taxon>Thoracica</taxon>
        <taxon>Thoracicalcarea</taxon>
        <taxon>Balanomorpha</taxon>
        <taxon>Balanoidea</taxon>
        <taxon>Balanidae</taxon>
        <taxon>Amphibalaninae</taxon>
        <taxon>Amphibalanus</taxon>
    </lineage>
</organism>
<sequence>MRVVAAAVLMLTLMVVSVPSSALECYACRMNRDIHGVVLAPHTLQKLSKFPTCDVMEKEGPSDKFKQTCATYDRSCADIADPEDPTNRVRTCFILDKDECHNTVCYCTTDLCNTVGGQTLAFVAEVAVVALYVLGSYFLMV</sequence>
<dbReference type="AlphaFoldDB" id="A0A6A4V454"/>
<evidence type="ECO:0000256" key="2">
    <source>
        <dbReference type="SAM" id="SignalP"/>
    </source>
</evidence>
<feature type="signal peptide" evidence="2">
    <location>
        <begin position="1"/>
        <end position="22"/>
    </location>
</feature>
<keyword evidence="1" id="KW-0812">Transmembrane</keyword>
<keyword evidence="4" id="KW-1185">Reference proteome</keyword>
<keyword evidence="1" id="KW-1133">Transmembrane helix</keyword>